<dbReference type="SMART" id="SM00304">
    <property type="entry name" value="HAMP"/>
    <property type="match status" value="1"/>
</dbReference>
<feature type="transmembrane region" description="Helical" evidence="13">
    <location>
        <begin position="37"/>
        <end position="56"/>
    </location>
</feature>
<feature type="transmembrane region" description="Helical" evidence="13">
    <location>
        <begin position="322"/>
        <end position="340"/>
    </location>
</feature>
<organism evidence="16 17">
    <name type="scientific">Cohnella fermenti</name>
    <dbReference type="NCBI Taxonomy" id="2565925"/>
    <lineage>
        <taxon>Bacteria</taxon>
        <taxon>Bacillati</taxon>
        <taxon>Bacillota</taxon>
        <taxon>Bacilli</taxon>
        <taxon>Bacillales</taxon>
        <taxon>Paenibacillaceae</taxon>
        <taxon>Cohnella</taxon>
    </lineage>
</organism>
<evidence type="ECO:0000256" key="4">
    <source>
        <dbReference type="ARBA" id="ARBA00022475"/>
    </source>
</evidence>
<evidence type="ECO:0000256" key="1">
    <source>
        <dbReference type="ARBA" id="ARBA00000085"/>
    </source>
</evidence>
<keyword evidence="13" id="KW-0812">Transmembrane</keyword>
<keyword evidence="6" id="KW-0808">Transferase</keyword>
<feature type="compositionally biased region" description="Gly residues" evidence="12">
    <location>
        <begin position="262"/>
        <end position="272"/>
    </location>
</feature>
<dbReference type="Pfam" id="PF06580">
    <property type="entry name" value="His_kinase"/>
    <property type="match status" value="1"/>
</dbReference>
<dbReference type="EC" id="2.7.13.3" evidence="3"/>
<evidence type="ECO:0000256" key="3">
    <source>
        <dbReference type="ARBA" id="ARBA00012438"/>
    </source>
</evidence>
<proteinExistence type="predicted"/>
<sequence>MRADAFRVQKDNQPMRGFPLRPLYRVISHLSLQRKVFLSYVVLILVPMAILTWFSYHRSAEVVRRQTMQSAEQVFDEAARQLDALADKAIGALNTVSLDGQINAILATDADRYDIPSQLTDYNRMTPFLQNIEKSQGVYRVRLYLDDRFVFSDDGARLSPLSRLAGEDWYARMNASGASAYWFVPRRDAGAVAVVSVARTVWSLVDFTKPVGVARVDIPLADVERIVTEAQLTASSYVLLRSDESGETVAASRPDAGSAAGAEGGDAAGAAGGSELASGDGGGANRQMLLRSVAIPGTSWSLVSHVSLKEALRPLTDLRNRMIVMMLVITALSYVVAYFYSRLSTIRIKRLSSRMRLVQNGDLPVVMTVGGKDEIGELTESFNFMVRRMDGLVQEKFRMGKELKNAELRTLQAQINPHLLYNSLDTINCLAIEHQVPDISRMVLSLTRFYKLGLSQGKELVPLRAELQHIRAYIGIMNMRYEEAIELIVEVPPELQTCLVPRTILQPIVENAVLHGIMETERKRGSISISAAKRDSGSYLLQIGDDGKGIPPGELAGLLKRPVSADSEAEGGFGLRNVNDRLQLTFGEEYGLSIHSEEERGTTVSLRLPIGASAA</sequence>
<dbReference type="Pfam" id="PF02518">
    <property type="entry name" value="HATPase_c"/>
    <property type="match status" value="1"/>
</dbReference>
<evidence type="ECO:0000256" key="7">
    <source>
        <dbReference type="ARBA" id="ARBA00022741"/>
    </source>
</evidence>
<keyword evidence="11 13" id="KW-0472">Membrane</keyword>
<evidence type="ECO:0000256" key="6">
    <source>
        <dbReference type="ARBA" id="ARBA00022679"/>
    </source>
</evidence>
<dbReference type="Pfam" id="PF00672">
    <property type="entry name" value="HAMP"/>
    <property type="match status" value="1"/>
</dbReference>
<comment type="caution">
    <text evidence="16">The sequence shown here is derived from an EMBL/GenBank/DDBJ whole genome shotgun (WGS) entry which is preliminary data.</text>
</comment>
<evidence type="ECO:0000259" key="15">
    <source>
        <dbReference type="PROSITE" id="PS50885"/>
    </source>
</evidence>
<protein>
    <recommendedName>
        <fullName evidence="3">histidine kinase</fullName>
        <ecNumber evidence="3">2.7.13.3</ecNumber>
    </recommendedName>
</protein>
<feature type="domain" description="HAMP" evidence="15">
    <location>
        <begin position="342"/>
        <end position="394"/>
    </location>
</feature>
<dbReference type="OrthoDB" id="9776552at2"/>
<name>A0A4S4CBT9_9BACL</name>
<keyword evidence="8 16" id="KW-0418">Kinase</keyword>
<dbReference type="CDD" id="cd06225">
    <property type="entry name" value="HAMP"/>
    <property type="match status" value="1"/>
</dbReference>
<dbReference type="PANTHER" id="PTHR34220:SF7">
    <property type="entry name" value="SENSOR HISTIDINE KINASE YPDA"/>
    <property type="match status" value="1"/>
</dbReference>
<evidence type="ECO:0000256" key="13">
    <source>
        <dbReference type="SAM" id="Phobius"/>
    </source>
</evidence>
<dbReference type="InterPro" id="IPR003660">
    <property type="entry name" value="HAMP_dom"/>
</dbReference>
<keyword evidence="10" id="KW-0902">Two-component regulatory system</keyword>
<evidence type="ECO:0000256" key="10">
    <source>
        <dbReference type="ARBA" id="ARBA00023012"/>
    </source>
</evidence>
<keyword evidence="9" id="KW-0067">ATP-binding</keyword>
<comment type="subcellular location">
    <subcellularLocation>
        <location evidence="2">Cell membrane</location>
        <topology evidence="2">Multi-pass membrane protein</topology>
    </subcellularLocation>
</comment>
<dbReference type="GO" id="GO:0000155">
    <property type="term" value="F:phosphorelay sensor kinase activity"/>
    <property type="evidence" value="ECO:0007669"/>
    <property type="project" value="InterPro"/>
</dbReference>
<keyword evidence="5" id="KW-0597">Phosphoprotein</keyword>
<dbReference type="Gene3D" id="1.10.8.500">
    <property type="entry name" value="HAMP domain in histidine kinase"/>
    <property type="match status" value="1"/>
</dbReference>
<evidence type="ECO:0000256" key="2">
    <source>
        <dbReference type="ARBA" id="ARBA00004651"/>
    </source>
</evidence>
<dbReference type="InterPro" id="IPR050640">
    <property type="entry name" value="Bact_2-comp_sensor_kinase"/>
</dbReference>
<dbReference type="InterPro" id="IPR003594">
    <property type="entry name" value="HATPase_dom"/>
</dbReference>
<evidence type="ECO:0000313" key="16">
    <source>
        <dbReference type="EMBL" id="THF83384.1"/>
    </source>
</evidence>
<gene>
    <name evidence="16" type="ORF">E6C55_04220</name>
</gene>
<keyword evidence="4" id="KW-1003">Cell membrane</keyword>
<evidence type="ECO:0000256" key="9">
    <source>
        <dbReference type="ARBA" id="ARBA00022840"/>
    </source>
</evidence>
<dbReference type="Gene3D" id="3.30.450.20">
    <property type="entry name" value="PAS domain"/>
    <property type="match status" value="2"/>
</dbReference>
<dbReference type="PANTHER" id="PTHR34220">
    <property type="entry name" value="SENSOR HISTIDINE KINASE YPDA"/>
    <property type="match status" value="1"/>
</dbReference>
<evidence type="ECO:0000256" key="11">
    <source>
        <dbReference type="ARBA" id="ARBA00023136"/>
    </source>
</evidence>
<evidence type="ECO:0000256" key="8">
    <source>
        <dbReference type="ARBA" id="ARBA00022777"/>
    </source>
</evidence>
<dbReference type="GO" id="GO:0005524">
    <property type="term" value="F:ATP binding"/>
    <property type="evidence" value="ECO:0007669"/>
    <property type="project" value="UniProtKB-KW"/>
</dbReference>
<dbReference type="Proteomes" id="UP000310636">
    <property type="component" value="Unassembled WGS sequence"/>
</dbReference>
<keyword evidence="7" id="KW-0547">Nucleotide-binding</keyword>
<dbReference type="Gene3D" id="3.30.565.10">
    <property type="entry name" value="Histidine kinase-like ATPase, C-terminal domain"/>
    <property type="match status" value="1"/>
</dbReference>
<dbReference type="SUPFAM" id="SSF158472">
    <property type="entry name" value="HAMP domain-like"/>
    <property type="match status" value="1"/>
</dbReference>
<dbReference type="PROSITE" id="PS50109">
    <property type="entry name" value="HIS_KIN"/>
    <property type="match status" value="1"/>
</dbReference>
<evidence type="ECO:0000313" key="17">
    <source>
        <dbReference type="Proteomes" id="UP000310636"/>
    </source>
</evidence>
<dbReference type="EMBL" id="SSOB01000004">
    <property type="protein sequence ID" value="THF83384.1"/>
    <property type="molecule type" value="Genomic_DNA"/>
</dbReference>
<dbReference type="GO" id="GO:0005886">
    <property type="term" value="C:plasma membrane"/>
    <property type="evidence" value="ECO:0007669"/>
    <property type="project" value="UniProtKB-SubCell"/>
</dbReference>
<evidence type="ECO:0000259" key="14">
    <source>
        <dbReference type="PROSITE" id="PS50109"/>
    </source>
</evidence>
<dbReference type="SMART" id="SM00387">
    <property type="entry name" value="HATPase_c"/>
    <property type="match status" value="1"/>
</dbReference>
<dbReference type="SUPFAM" id="SSF55874">
    <property type="entry name" value="ATPase domain of HSP90 chaperone/DNA topoisomerase II/histidine kinase"/>
    <property type="match status" value="1"/>
</dbReference>
<evidence type="ECO:0000256" key="5">
    <source>
        <dbReference type="ARBA" id="ARBA00022553"/>
    </source>
</evidence>
<accession>A0A4S4CBT9</accession>
<reference evidence="16 17" key="1">
    <citation type="submission" date="2019-04" db="EMBL/GenBank/DDBJ databases">
        <title>Cohnella sp. nov. isolated from preserved vegetables.</title>
        <authorList>
            <person name="Lin S.-Y."/>
            <person name="Hung M.-H."/>
            <person name="Young C.-C."/>
        </authorList>
    </citation>
    <scope>NUCLEOTIDE SEQUENCE [LARGE SCALE GENOMIC DNA]</scope>
    <source>
        <strain evidence="16 17">CC-MHH1044</strain>
    </source>
</reference>
<dbReference type="InterPro" id="IPR005467">
    <property type="entry name" value="His_kinase_dom"/>
</dbReference>
<dbReference type="InterPro" id="IPR036890">
    <property type="entry name" value="HATPase_C_sf"/>
</dbReference>
<feature type="domain" description="Histidine kinase" evidence="14">
    <location>
        <begin position="432"/>
        <end position="612"/>
    </location>
</feature>
<evidence type="ECO:0000256" key="12">
    <source>
        <dbReference type="SAM" id="MobiDB-lite"/>
    </source>
</evidence>
<feature type="region of interest" description="Disordered" evidence="12">
    <location>
        <begin position="249"/>
        <end position="276"/>
    </location>
</feature>
<dbReference type="InterPro" id="IPR010559">
    <property type="entry name" value="Sig_transdc_His_kin_internal"/>
</dbReference>
<comment type="catalytic activity">
    <reaction evidence="1">
        <text>ATP + protein L-histidine = ADP + protein N-phospho-L-histidine.</text>
        <dbReference type="EC" id="2.7.13.3"/>
    </reaction>
</comment>
<keyword evidence="17" id="KW-1185">Reference proteome</keyword>
<dbReference type="AlphaFoldDB" id="A0A4S4CBT9"/>
<dbReference type="PROSITE" id="PS50885">
    <property type="entry name" value="HAMP"/>
    <property type="match status" value="1"/>
</dbReference>
<keyword evidence="13" id="KW-1133">Transmembrane helix</keyword>